<evidence type="ECO:0000313" key="2">
    <source>
        <dbReference type="EMBL" id="GAA0661374.1"/>
    </source>
</evidence>
<dbReference type="SUPFAM" id="SSF52141">
    <property type="entry name" value="Uracil-DNA glycosylase-like"/>
    <property type="match status" value="1"/>
</dbReference>
<reference evidence="2 3" key="1">
    <citation type="journal article" date="2019" name="Int. J. Syst. Evol. Microbiol.">
        <title>The Global Catalogue of Microorganisms (GCM) 10K type strain sequencing project: providing services to taxonomists for standard genome sequencing and annotation.</title>
        <authorList>
            <consortium name="The Broad Institute Genomics Platform"/>
            <consortium name="The Broad Institute Genome Sequencing Center for Infectious Disease"/>
            <person name="Wu L."/>
            <person name="Ma J."/>
        </authorList>
    </citation>
    <scope>NUCLEOTIDE SEQUENCE [LARGE SCALE GENOMIC DNA]</scope>
    <source>
        <strain evidence="2 3">JCM 14603</strain>
    </source>
</reference>
<dbReference type="CDD" id="cd10035">
    <property type="entry name" value="UDG_like"/>
    <property type="match status" value="1"/>
</dbReference>
<gene>
    <name evidence="2" type="ORF">GCM10009102_07700</name>
</gene>
<sequence length="209" mass="22477">MNAWASGQQFTDMLADISLANVFNPYSDVCSVHDLANAPAIRRANLTAVLEAALAQGAAELWVGLELGARGGRRTGLALTDEAQLETCGDYWATSGLNRATSGSPVKEQTATYIWQALPNAKGRVFLWNAFPLHCHQPGCLTNRGHTRSEVDKIPAILPWLARALNVQRVVALGRGAELAARRAGLDPKYVRHPGRGGGPQFLTSVHKS</sequence>
<feature type="region of interest" description="Disordered" evidence="1">
    <location>
        <begin position="190"/>
        <end position="209"/>
    </location>
</feature>
<evidence type="ECO:0000313" key="3">
    <source>
        <dbReference type="Proteomes" id="UP001500238"/>
    </source>
</evidence>
<organism evidence="2 3">
    <name type="scientific">Sphingomonas insulae</name>
    <dbReference type="NCBI Taxonomy" id="424800"/>
    <lineage>
        <taxon>Bacteria</taxon>
        <taxon>Pseudomonadati</taxon>
        <taxon>Pseudomonadota</taxon>
        <taxon>Alphaproteobacteria</taxon>
        <taxon>Sphingomonadales</taxon>
        <taxon>Sphingomonadaceae</taxon>
        <taxon>Sphingomonas</taxon>
    </lineage>
</organism>
<dbReference type="EMBL" id="BAAAES010000004">
    <property type="protein sequence ID" value="GAA0661374.1"/>
    <property type="molecule type" value="Genomic_DNA"/>
</dbReference>
<dbReference type="InterPro" id="IPR036895">
    <property type="entry name" value="Uracil-DNA_glycosylase-like_sf"/>
</dbReference>
<proteinExistence type="predicted"/>
<name>A0ABN1HPA6_9SPHN</name>
<dbReference type="Proteomes" id="UP001500238">
    <property type="component" value="Unassembled WGS sequence"/>
</dbReference>
<evidence type="ECO:0000256" key="1">
    <source>
        <dbReference type="SAM" id="MobiDB-lite"/>
    </source>
</evidence>
<comment type="caution">
    <text evidence="2">The sequence shown here is derived from an EMBL/GenBank/DDBJ whole genome shotgun (WGS) entry which is preliminary data.</text>
</comment>
<accession>A0ABN1HPA6</accession>
<protein>
    <submittedName>
        <fullName evidence="2">Uracil-DNA glycosylase</fullName>
    </submittedName>
</protein>
<keyword evidence="3" id="KW-1185">Reference proteome</keyword>